<dbReference type="KEGG" id="mmt:Metme_3174"/>
<dbReference type="GO" id="GO:0008641">
    <property type="term" value="F:ubiquitin-like modifier activating enzyme activity"/>
    <property type="evidence" value="ECO:0007669"/>
    <property type="project" value="InterPro"/>
</dbReference>
<reference evidence="2 3" key="1">
    <citation type="journal article" date="2011" name="J. Bacteriol.">
        <title>Complete Genome Sequence of the Aerobic Marine Methanotroph Methylomonas methanica MC09.</title>
        <authorList>
            <person name="Boden R."/>
            <person name="Cunliffe M."/>
            <person name="Scanlan J."/>
            <person name="Moussard H."/>
            <person name="Kits K.D."/>
            <person name="Klotz M.G."/>
            <person name="Jetten M.S."/>
            <person name="Vuilleumier S."/>
            <person name="Han J."/>
            <person name="Peters L."/>
            <person name="Mikhailova N."/>
            <person name="Teshima H."/>
            <person name="Tapia R."/>
            <person name="Kyrpides N."/>
            <person name="Ivanova N."/>
            <person name="Pagani I."/>
            <person name="Cheng J.F."/>
            <person name="Goodwin L."/>
            <person name="Han C."/>
            <person name="Hauser L."/>
            <person name="Land M.L."/>
            <person name="Lapidus A."/>
            <person name="Lucas S."/>
            <person name="Pitluck S."/>
            <person name="Woyke T."/>
            <person name="Stein L."/>
            <person name="Murrell J.C."/>
        </authorList>
    </citation>
    <scope>NUCLEOTIDE SEQUENCE [LARGE SCALE GENOMIC DNA]</scope>
    <source>
        <strain evidence="2 3">MC09</strain>
    </source>
</reference>
<dbReference type="AlphaFoldDB" id="G0A4F8"/>
<dbReference type="RefSeq" id="WP_013819776.1">
    <property type="nucleotide sequence ID" value="NC_015572.1"/>
</dbReference>
<dbReference type="eggNOG" id="COG0476">
    <property type="taxonomic scope" value="Bacteria"/>
</dbReference>
<organism evidence="2 3">
    <name type="scientific">Methylomonas methanica (strain DSM 25384 / MC09)</name>
    <dbReference type="NCBI Taxonomy" id="857087"/>
    <lineage>
        <taxon>Bacteria</taxon>
        <taxon>Pseudomonadati</taxon>
        <taxon>Pseudomonadota</taxon>
        <taxon>Gammaproteobacteria</taxon>
        <taxon>Methylococcales</taxon>
        <taxon>Methylococcaceae</taxon>
        <taxon>Methylomonas</taxon>
    </lineage>
</organism>
<dbReference type="SUPFAM" id="SSF69572">
    <property type="entry name" value="Activating enzymes of the ubiquitin-like proteins"/>
    <property type="match status" value="1"/>
</dbReference>
<dbReference type="PANTHER" id="PTHR43267">
    <property type="entry name" value="TRNA THREONYLCARBAMOYLADENOSINE DEHYDRATASE"/>
    <property type="match status" value="1"/>
</dbReference>
<dbReference type="NCBIfam" id="NF006077">
    <property type="entry name" value="PRK08223.1"/>
    <property type="match status" value="1"/>
</dbReference>
<dbReference type="STRING" id="857087.Metme_3174"/>
<proteinExistence type="predicted"/>
<dbReference type="InterPro" id="IPR045886">
    <property type="entry name" value="ThiF/MoeB/HesA"/>
</dbReference>
<dbReference type="Pfam" id="PF00899">
    <property type="entry name" value="ThiF"/>
    <property type="match status" value="1"/>
</dbReference>
<dbReference type="GO" id="GO:0061504">
    <property type="term" value="P:cyclic threonylcarbamoyladenosine biosynthetic process"/>
    <property type="evidence" value="ECO:0007669"/>
    <property type="project" value="TreeGrafter"/>
</dbReference>
<dbReference type="Gene3D" id="3.40.50.720">
    <property type="entry name" value="NAD(P)-binding Rossmann-like Domain"/>
    <property type="match status" value="1"/>
</dbReference>
<accession>G0A4F8</accession>
<sequence length="289" mass="31824">MNRTFNYDLAFSRNIGWVTETEQTLLRDKKIAIAGLGGVGGSHLITLTRLGIGKFHISDLDIFELANFNRQAGASISHLEKPKVEVMKQLALDINPELEISTFPAGVHDENIDAFLDGVDLYVDGLDFFALTARRIVFAACAERNIPAITAAPLGMGVSFLCFMPGKMTFEEYFQWEGQTETEQLLRFLVGLSPTALQMTYLADDSRLDIANHKGPSTPMACDLCAGMVGTYALKILLNRGEIVAAPKAVHFDAYKNKCVITWRPGGNSNPLQQLGLLMLRRKIQAKLG</sequence>
<feature type="domain" description="THIF-type NAD/FAD binding fold" evidence="1">
    <location>
        <begin position="12"/>
        <end position="260"/>
    </location>
</feature>
<dbReference type="Proteomes" id="UP000008888">
    <property type="component" value="Chromosome"/>
</dbReference>
<evidence type="ECO:0000259" key="1">
    <source>
        <dbReference type="Pfam" id="PF00899"/>
    </source>
</evidence>
<reference key="2">
    <citation type="submission" date="2011-05" db="EMBL/GenBank/DDBJ databases">
        <title>Complete genome sequence of the aerobic marine methanotroph Methylomonas methanica MC09.</title>
        <authorList>
            <person name="Boden R."/>
            <person name="Cunliffe M."/>
            <person name="Scanlan J."/>
            <person name="Moussard H."/>
            <person name="Kits K.D."/>
            <person name="Klotz M."/>
            <person name="Jetten M."/>
            <person name="Vuilleumier S."/>
            <person name="Han J."/>
            <person name="Peters L."/>
            <person name="Mikhailova N."/>
            <person name="Teshima H."/>
            <person name="Tapia R."/>
            <person name="Kyrpides N."/>
            <person name="Ivanova N."/>
            <person name="Pagani I."/>
            <person name="Cheng J.-F."/>
            <person name="Goodwin L."/>
            <person name="Han C."/>
            <person name="Hauser L."/>
            <person name="Land M."/>
            <person name="Lapidus A."/>
            <person name="Lucas S."/>
            <person name="Pitluck S."/>
            <person name="Woyke T."/>
            <person name="Stein L.Y."/>
            <person name="Murrell C."/>
        </authorList>
    </citation>
    <scope>NUCLEOTIDE SEQUENCE</scope>
    <source>
        <strain>MC09</strain>
    </source>
</reference>
<keyword evidence="3" id="KW-1185">Reference proteome</keyword>
<dbReference type="InterPro" id="IPR000594">
    <property type="entry name" value="ThiF_NAD_FAD-bd"/>
</dbReference>
<dbReference type="GO" id="GO:0061503">
    <property type="term" value="F:tRNA threonylcarbamoyladenosine dehydratase"/>
    <property type="evidence" value="ECO:0007669"/>
    <property type="project" value="TreeGrafter"/>
</dbReference>
<name>G0A4F8_METMM</name>
<gene>
    <name evidence="2" type="ordered locus">Metme_3174</name>
</gene>
<dbReference type="EMBL" id="CP002738">
    <property type="protein sequence ID" value="AEG01549.1"/>
    <property type="molecule type" value="Genomic_DNA"/>
</dbReference>
<evidence type="ECO:0000313" key="2">
    <source>
        <dbReference type="EMBL" id="AEG01549.1"/>
    </source>
</evidence>
<evidence type="ECO:0000313" key="3">
    <source>
        <dbReference type="Proteomes" id="UP000008888"/>
    </source>
</evidence>
<dbReference type="InterPro" id="IPR035985">
    <property type="entry name" value="Ubiquitin-activating_enz"/>
</dbReference>
<reference evidence="3" key="3">
    <citation type="submission" date="2011-05" db="EMBL/GenBank/DDBJ databases">
        <title>Complete sequence of Methylomonas methanica MC09.</title>
        <authorList>
            <consortium name="US DOE Joint Genome Institute"/>
            <person name="Lucas S."/>
            <person name="Han J."/>
            <person name="Lapidus A."/>
            <person name="Cheng J.-F."/>
            <person name="Goodwin L."/>
            <person name="Pitluck S."/>
            <person name="Peters L."/>
            <person name="Mikhailova N."/>
            <person name="Teshima H."/>
            <person name="Han C."/>
            <person name="Tapia R."/>
            <person name="Land M."/>
            <person name="Hauser L."/>
            <person name="Kyrpides N."/>
            <person name="Ivanova N."/>
            <person name="Pagani I."/>
            <person name="Stein L."/>
            <person name="Woyke T."/>
        </authorList>
    </citation>
    <scope>NUCLEOTIDE SEQUENCE [LARGE SCALE GENOMIC DNA]</scope>
    <source>
        <strain evidence="3">MC09</strain>
    </source>
</reference>
<dbReference type="OrthoDB" id="272552at2"/>
<protein>
    <submittedName>
        <fullName evidence="2">UBA/THIF-type NAD/FAD binding protein</fullName>
    </submittedName>
</protein>
<dbReference type="PANTHER" id="PTHR43267:SF1">
    <property type="entry name" value="TRNA THREONYLCARBAMOYLADENOSINE DEHYDRATASE"/>
    <property type="match status" value="1"/>
</dbReference>
<dbReference type="HOGENOM" id="CLU_013325_3_0_6"/>
<dbReference type="CDD" id="cd01483">
    <property type="entry name" value="E1_enzyme_family"/>
    <property type="match status" value="1"/>
</dbReference>